<dbReference type="Proteomes" id="UP001652600">
    <property type="component" value="Chromosome 5"/>
</dbReference>
<dbReference type="PANTHER" id="PTHR35507">
    <property type="entry name" value="OS09G0488600 PROTEIN"/>
    <property type="match status" value="1"/>
</dbReference>
<evidence type="ECO:0000256" key="1">
    <source>
        <dbReference type="SAM" id="MobiDB-lite"/>
    </source>
</evidence>
<gene>
    <name evidence="3" type="primary">LOC103491531</name>
</gene>
<dbReference type="PANTHER" id="PTHR35507:SF1">
    <property type="entry name" value="TMF_TATA_BD DOMAIN-CONTAINING PROTEIN"/>
    <property type="match status" value="1"/>
</dbReference>
<feature type="compositionally biased region" description="Low complexity" evidence="1">
    <location>
        <begin position="427"/>
        <end position="443"/>
    </location>
</feature>
<sequence length="466" mass="52511">MDDDHHNQENIFQSFPNVVSFASPLHTPSHRRLSSNFTQPRPPIPSARRLSWVSLQGRLVNAEQASSVRSIGAGFGPDEAIAWQLFSPIERFLIVAVIGVAVSESKSNHRISQLKRAVELRDQVLLSMQQKLDDLCNQVNPVKDQSGTENDMALRKNADFGNDKIKFVDCGCWLCDEHLDLLSRLEQGNATTKHSCGAEMLQYKMPLINEAEQEERRMSDLSDWASSVTSVADIQMNTLSIEQDMLFLKKDCEEKDASIKELTNLLHSSEVYGSQRISELEDIIRRKNMIITKLKKDMVVLEQKVIQLTRLRRPSSCTSKSEMQPIPYMTDNLLYDMESSTSPSSSDSDCSHSESSQPPPTRKQDNIVHHIQNKEPCLTRTSLKSGTKKRPSTSDSRSKPQMAATPFKEISLNNRKQETTSSTPSSRQRGGEVVVRGNGNGNVDSTNMRRRLQTVAKDTPQRKRNI</sequence>
<name>A0ABM3KTD2_CUCME</name>
<proteinExistence type="predicted"/>
<feature type="compositionally biased region" description="Low complexity" evidence="1">
    <location>
        <begin position="339"/>
        <end position="356"/>
    </location>
</feature>
<keyword evidence="2" id="KW-1185">Reference proteome</keyword>
<reference evidence="3" key="1">
    <citation type="submission" date="2025-08" db="UniProtKB">
        <authorList>
            <consortium name="RefSeq"/>
        </authorList>
    </citation>
    <scope>IDENTIFICATION</scope>
    <source>
        <tissue evidence="3">Stem</tissue>
    </source>
</reference>
<feature type="region of interest" description="Disordered" evidence="1">
    <location>
        <begin position="336"/>
        <end position="466"/>
    </location>
</feature>
<evidence type="ECO:0000313" key="2">
    <source>
        <dbReference type="Proteomes" id="UP001652600"/>
    </source>
</evidence>
<dbReference type="RefSeq" id="XP_050941011.1">
    <property type="nucleotide sequence ID" value="XM_051085054.1"/>
</dbReference>
<feature type="compositionally biased region" description="Polar residues" evidence="1">
    <location>
        <begin position="411"/>
        <end position="426"/>
    </location>
</feature>
<organism evidence="2 3">
    <name type="scientific">Cucumis melo</name>
    <name type="common">Muskmelon</name>
    <dbReference type="NCBI Taxonomy" id="3656"/>
    <lineage>
        <taxon>Eukaryota</taxon>
        <taxon>Viridiplantae</taxon>
        <taxon>Streptophyta</taxon>
        <taxon>Embryophyta</taxon>
        <taxon>Tracheophyta</taxon>
        <taxon>Spermatophyta</taxon>
        <taxon>Magnoliopsida</taxon>
        <taxon>eudicotyledons</taxon>
        <taxon>Gunneridae</taxon>
        <taxon>Pentapetalae</taxon>
        <taxon>rosids</taxon>
        <taxon>fabids</taxon>
        <taxon>Cucurbitales</taxon>
        <taxon>Cucurbitaceae</taxon>
        <taxon>Benincaseae</taxon>
        <taxon>Cucumis</taxon>
    </lineage>
</organism>
<dbReference type="GeneID" id="103491531"/>
<evidence type="ECO:0000313" key="3">
    <source>
        <dbReference type="RefSeq" id="XP_050941011.1"/>
    </source>
</evidence>
<protein>
    <submittedName>
        <fullName evidence="3">Uncharacterized protein LOC103491531 isoform X1</fullName>
    </submittedName>
</protein>
<accession>A0ABM3KTD2</accession>